<organism evidence="2 3">
    <name type="scientific">Ruthenibacterium intestinale</name>
    <dbReference type="NCBI Taxonomy" id="3133163"/>
    <lineage>
        <taxon>Bacteria</taxon>
        <taxon>Bacillati</taxon>
        <taxon>Bacillota</taxon>
        <taxon>Clostridia</taxon>
        <taxon>Eubacteriales</taxon>
        <taxon>Oscillospiraceae</taxon>
        <taxon>Ruthenibacterium</taxon>
    </lineage>
</organism>
<dbReference type="InterPro" id="IPR045886">
    <property type="entry name" value="ThiF/MoeB/HesA"/>
</dbReference>
<evidence type="ECO:0000313" key="2">
    <source>
        <dbReference type="EMBL" id="MEQ2519195.1"/>
    </source>
</evidence>
<dbReference type="PANTHER" id="PTHR43267">
    <property type="entry name" value="TRNA THREONYLCARBAMOYLADENOSINE DEHYDRATASE"/>
    <property type="match status" value="1"/>
</dbReference>
<sequence length="238" mass="25150">MEEMSARSALLLGWPAVEKLAACHVAVFGVGGVGGHAVEALARGGVGHITLFDSDEVNVTNLNRQLAATVDALGQKKVDVMAKRIHAIRPQTCVTANAVFYLPENAGEYPLTEYDYIVDAIDTVSAKLELICRAKAAGVPIISAMGCGNKLDPTRFQVTDLFKTSGDPLARVMRHELRKRDVHSLKVVYSTEPARTPMAGGESKGTAGRPAPGSVSFVPGVAGMILAGEVIKDLTGVR</sequence>
<evidence type="ECO:0000313" key="3">
    <source>
        <dbReference type="Proteomes" id="UP001477672"/>
    </source>
</evidence>
<dbReference type="CDD" id="cd00755">
    <property type="entry name" value="YgdL_like"/>
    <property type="match status" value="1"/>
</dbReference>
<gene>
    <name evidence="2" type="ORF">WMO24_01895</name>
</gene>
<dbReference type="PANTHER" id="PTHR43267:SF1">
    <property type="entry name" value="TRNA THREONYLCARBAMOYLADENOSINE DEHYDRATASE"/>
    <property type="match status" value="1"/>
</dbReference>
<name>A0ABV1GBM7_9FIRM</name>
<dbReference type="Gene3D" id="3.40.50.720">
    <property type="entry name" value="NAD(P)-binding Rossmann-like Domain"/>
    <property type="match status" value="1"/>
</dbReference>
<dbReference type="InterPro" id="IPR035985">
    <property type="entry name" value="Ubiquitin-activating_enz"/>
</dbReference>
<comment type="caution">
    <text evidence="2">The sequence shown here is derived from an EMBL/GenBank/DDBJ whole genome shotgun (WGS) entry which is preliminary data.</text>
</comment>
<dbReference type="Pfam" id="PF00899">
    <property type="entry name" value="ThiF"/>
    <property type="match status" value="1"/>
</dbReference>
<dbReference type="SUPFAM" id="SSF69572">
    <property type="entry name" value="Activating enzymes of the ubiquitin-like proteins"/>
    <property type="match status" value="1"/>
</dbReference>
<reference evidence="2 3" key="1">
    <citation type="submission" date="2024-03" db="EMBL/GenBank/DDBJ databases">
        <title>Human intestinal bacterial collection.</title>
        <authorList>
            <person name="Pauvert C."/>
            <person name="Hitch T.C.A."/>
            <person name="Clavel T."/>
        </authorList>
    </citation>
    <scope>NUCLEOTIDE SEQUENCE [LARGE SCALE GENOMIC DNA]</scope>
    <source>
        <strain evidence="2 3">CLA-JM-H11</strain>
    </source>
</reference>
<dbReference type="EMBL" id="JBBMFA010000041">
    <property type="protein sequence ID" value="MEQ2519195.1"/>
    <property type="molecule type" value="Genomic_DNA"/>
</dbReference>
<protein>
    <submittedName>
        <fullName evidence="2">tRNA threonylcarbamoyladenosine dehydratase</fullName>
    </submittedName>
</protein>
<accession>A0ABV1GBM7</accession>
<dbReference type="InterPro" id="IPR000594">
    <property type="entry name" value="ThiF_NAD_FAD-bd"/>
</dbReference>
<proteinExistence type="predicted"/>
<dbReference type="Proteomes" id="UP001477672">
    <property type="component" value="Unassembled WGS sequence"/>
</dbReference>
<keyword evidence="3" id="KW-1185">Reference proteome</keyword>
<feature type="domain" description="THIF-type NAD/FAD binding fold" evidence="1">
    <location>
        <begin position="11"/>
        <end position="236"/>
    </location>
</feature>
<evidence type="ECO:0000259" key="1">
    <source>
        <dbReference type="Pfam" id="PF00899"/>
    </source>
</evidence>
<dbReference type="RefSeq" id="WP_349214503.1">
    <property type="nucleotide sequence ID" value="NZ_JBBMFA010000041.1"/>
</dbReference>